<feature type="transmembrane region" description="Helical" evidence="6">
    <location>
        <begin position="36"/>
        <end position="55"/>
    </location>
</feature>
<feature type="transmembrane region" description="Helical" evidence="6">
    <location>
        <begin position="152"/>
        <end position="171"/>
    </location>
</feature>
<feature type="domain" description="EamA" evidence="7">
    <location>
        <begin position="7"/>
        <end position="140"/>
    </location>
</feature>
<feature type="transmembrane region" description="Helical" evidence="6">
    <location>
        <begin position="249"/>
        <end position="266"/>
    </location>
</feature>
<dbReference type="Gene3D" id="1.10.3730.20">
    <property type="match status" value="1"/>
</dbReference>
<evidence type="ECO:0000256" key="2">
    <source>
        <dbReference type="ARBA" id="ARBA00007362"/>
    </source>
</evidence>
<feature type="transmembrane region" description="Helical" evidence="6">
    <location>
        <begin position="216"/>
        <end position="237"/>
    </location>
</feature>
<feature type="transmembrane region" description="Helical" evidence="6">
    <location>
        <begin position="121"/>
        <end position="140"/>
    </location>
</feature>
<reference evidence="8" key="1">
    <citation type="journal article" date="2020" name="mSystems">
        <title>Genome- and Community-Level Interaction Insights into Carbon Utilization and Element Cycling Functions of Hydrothermarchaeota in Hydrothermal Sediment.</title>
        <authorList>
            <person name="Zhou Z."/>
            <person name="Liu Y."/>
            <person name="Xu W."/>
            <person name="Pan J."/>
            <person name="Luo Z.H."/>
            <person name="Li M."/>
        </authorList>
    </citation>
    <scope>NUCLEOTIDE SEQUENCE [LARGE SCALE GENOMIC DNA]</scope>
    <source>
        <strain evidence="8">SpSt-500</strain>
    </source>
</reference>
<protein>
    <submittedName>
        <fullName evidence="8">Multidrug DMT transporter permease</fullName>
    </submittedName>
</protein>
<organism evidence="8">
    <name type="scientific">Ignavibacterium album</name>
    <dbReference type="NCBI Taxonomy" id="591197"/>
    <lineage>
        <taxon>Bacteria</taxon>
        <taxon>Pseudomonadati</taxon>
        <taxon>Ignavibacteriota</taxon>
        <taxon>Ignavibacteria</taxon>
        <taxon>Ignavibacteriales</taxon>
        <taxon>Ignavibacteriaceae</taxon>
        <taxon>Ignavibacterium</taxon>
    </lineage>
</organism>
<evidence type="ECO:0000259" key="7">
    <source>
        <dbReference type="Pfam" id="PF00892"/>
    </source>
</evidence>
<dbReference type="InterPro" id="IPR050638">
    <property type="entry name" value="AA-Vitamin_Transporters"/>
</dbReference>
<dbReference type="SUPFAM" id="SSF103481">
    <property type="entry name" value="Multidrug resistance efflux transporter EmrE"/>
    <property type="match status" value="2"/>
</dbReference>
<feature type="transmembrane region" description="Helical" evidence="6">
    <location>
        <begin position="67"/>
        <end position="85"/>
    </location>
</feature>
<proteinExistence type="inferred from homology"/>
<feature type="transmembrane region" description="Helical" evidence="6">
    <location>
        <begin position="91"/>
        <end position="109"/>
    </location>
</feature>
<keyword evidence="3 6" id="KW-0812">Transmembrane</keyword>
<evidence type="ECO:0000256" key="4">
    <source>
        <dbReference type="ARBA" id="ARBA00022989"/>
    </source>
</evidence>
<evidence type="ECO:0000256" key="5">
    <source>
        <dbReference type="ARBA" id="ARBA00023136"/>
    </source>
</evidence>
<evidence type="ECO:0000256" key="1">
    <source>
        <dbReference type="ARBA" id="ARBA00004141"/>
    </source>
</evidence>
<sequence length="304" mass="33003">MAENKFKGYAAWISVCIVWGTTYLAIRIGVAHIPPMLFAGVRWIVAGIIFVSVLRLSNKKFPKFSDLKHIAVMGLLMLGFGNGLVVTGEQYISSGLAALLITTVPFWIVGFDSLASKKSVLNKFITIGLLLGLLGVTAIFGDNWRDLLNKDYFIGVLSILGAVVAWSLGSVYSKHKKISIHPLMSAAVQMLVAGFAQTLLGILLGELSEVKLSQEGILSLGYLIIFGSILGYGSYIYAIEHLPLSLVSTYAYINPIIAVFLGWLVLDEKLNLYMILAAVLIIAGVMLVKKGSELNISGKTKKFK</sequence>
<dbReference type="InterPro" id="IPR000620">
    <property type="entry name" value="EamA_dom"/>
</dbReference>
<dbReference type="AlphaFoldDB" id="A0A832G023"/>
<comment type="similarity">
    <text evidence="2">Belongs to the EamA transporter family.</text>
</comment>
<gene>
    <name evidence="8" type="ORF">ENS56_00240</name>
</gene>
<dbReference type="Pfam" id="PF00892">
    <property type="entry name" value="EamA"/>
    <property type="match status" value="2"/>
</dbReference>
<dbReference type="EMBL" id="DSVI01000001">
    <property type="protein sequence ID" value="HGT46449.1"/>
    <property type="molecule type" value="Genomic_DNA"/>
</dbReference>
<dbReference type="GO" id="GO:0016020">
    <property type="term" value="C:membrane"/>
    <property type="evidence" value="ECO:0007669"/>
    <property type="project" value="UniProtKB-SubCell"/>
</dbReference>
<accession>A0A832G023</accession>
<keyword evidence="5 6" id="KW-0472">Membrane</keyword>
<feature type="domain" description="EamA" evidence="7">
    <location>
        <begin position="154"/>
        <end position="288"/>
    </location>
</feature>
<name>A0A832G023_9BACT</name>
<comment type="caution">
    <text evidence="8">The sequence shown here is derived from an EMBL/GenBank/DDBJ whole genome shotgun (WGS) entry which is preliminary data.</text>
</comment>
<comment type="subcellular location">
    <subcellularLocation>
        <location evidence="1">Membrane</location>
        <topology evidence="1">Multi-pass membrane protein</topology>
    </subcellularLocation>
</comment>
<dbReference type="PANTHER" id="PTHR32322">
    <property type="entry name" value="INNER MEMBRANE TRANSPORTER"/>
    <property type="match status" value="1"/>
</dbReference>
<evidence type="ECO:0000256" key="3">
    <source>
        <dbReference type="ARBA" id="ARBA00022692"/>
    </source>
</evidence>
<feature type="transmembrane region" description="Helical" evidence="6">
    <location>
        <begin position="9"/>
        <end position="30"/>
    </location>
</feature>
<feature type="transmembrane region" description="Helical" evidence="6">
    <location>
        <begin position="272"/>
        <end position="288"/>
    </location>
</feature>
<keyword evidence="4 6" id="KW-1133">Transmembrane helix</keyword>
<feature type="transmembrane region" description="Helical" evidence="6">
    <location>
        <begin position="183"/>
        <end position="204"/>
    </location>
</feature>
<evidence type="ECO:0000313" key="8">
    <source>
        <dbReference type="EMBL" id="HGT46449.1"/>
    </source>
</evidence>
<dbReference type="PANTHER" id="PTHR32322:SF2">
    <property type="entry name" value="EAMA DOMAIN-CONTAINING PROTEIN"/>
    <property type="match status" value="1"/>
</dbReference>
<dbReference type="InterPro" id="IPR037185">
    <property type="entry name" value="EmrE-like"/>
</dbReference>
<evidence type="ECO:0000256" key="6">
    <source>
        <dbReference type="SAM" id="Phobius"/>
    </source>
</evidence>